<dbReference type="OrthoDB" id="10632454at2759"/>
<dbReference type="Proteomes" id="UP000002630">
    <property type="component" value="Linkage Group LG01"/>
</dbReference>
<evidence type="ECO:0000256" key="1">
    <source>
        <dbReference type="SAM" id="MobiDB-lite"/>
    </source>
</evidence>
<dbReference type="InParanoid" id="D8LAY1"/>
<feature type="compositionally biased region" description="Gly residues" evidence="1">
    <location>
        <begin position="53"/>
        <end position="66"/>
    </location>
</feature>
<accession>D8LAY1</accession>
<proteinExistence type="predicted"/>
<organism evidence="2 3">
    <name type="scientific">Ectocarpus siliculosus</name>
    <name type="common">Brown alga</name>
    <name type="synonym">Conferva siliculosa</name>
    <dbReference type="NCBI Taxonomy" id="2880"/>
    <lineage>
        <taxon>Eukaryota</taxon>
        <taxon>Sar</taxon>
        <taxon>Stramenopiles</taxon>
        <taxon>Ochrophyta</taxon>
        <taxon>PX clade</taxon>
        <taxon>Phaeophyceae</taxon>
        <taxon>Ectocarpales</taxon>
        <taxon>Ectocarpaceae</taxon>
        <taxon>Ectocarpus</taxon>
    </lineage>
</organism>
<reference evidence="2 3" key="1">
    <citation type="journal article" date="2010" name="Nature">
        <title>The Ectocarpus genome and the independent evolution of multicellularity in brown algae.</title>
        <authorList>
            <person name="Cock J.M."/>
            <person name="Sterck L."/>
            <person name="Rouze P."/>
            <person name="Scornet D."/>
            <person name="Allen A.E."/>
            <person name="Amoutzias G."/>
            <person name="Anthouard V."/>
            <person name="Artiguenave F."/>
            <person name="Aury J.M."/>
            <person name="Badger J.H."/>
            <person name="Beszteri B."/>
            <person name="Billiau K."/>
            <person name="Bonnet E."/>
            <person name="Bothwell J.H."/>
            <person name="Bowler C."/>
            <person name="Boyen C."/>
            <person name="Brownlee C."/>
            <person name="Carrano C.J."/>
            <person name="Charrier B."/>
            <person name="Cho G.Y."/>
            <person name="Coelho S.M."/>
            <person name="Collen J."/>
            <person name="Corre E."/>
            <person name="Da Silva C."/>
            <person name="Delage L."/>
            <person name="Delaroque N."/>
            <person name="Dittami S.M."/>
            <person name="Doulbeau S."/>
            <person name="Elias M."/>
            <person name="Farnham G."/>
            <person name="Gachon C.M."/>
            <person name="Gschloessl B."/>
            <person name="Heesch S."/>
            <person name="Jabbari K."/>
            <person name="Jubin C."/>
            <person name="Kawai H."/>
            <person name="Kimura K."/>
            <person name="Kloareg B."/>
            <person name="Kupper F.C."/>
            <person name="Lang D."/>
            <person name="Le Bail A."/>
            <person name="Leblanc C."/>
            <person name="Lerouge P."/>
            <person name="Lohr M."/>
            <person name="Lopez P.J."/>
            <person name="Martens C."/>
            <person name="Maumus F."/>
            <person name="Michel G."/>
            <person name="Miranda-Saavedra D."/>
            <person name="Morales J."/>
            <person name="Moreau H."/>
            <person name="Motomura T."/>
            <person name="Nagasato C."/>
            <person name="Napoli C.A."/>
            <person name="Nelson D.R."/>
            <person name="Nyvall-Collen P."/>
            <person name="Peters A.F."/>
            <person name="Pommier C."/>
            <person name="Potin P."/>
            <person name="Poulain J."/>
            <person name="Quesneville H."/>
            <person name="Read B."/>
            <person name="Rensing S.A."/>
            <person name="Ritter A."/>
            <person name="Rousvoal S."/>
            <person name="Samanta M."/>
            <person name="Samson G."/>
            <person name="Schroeder D.C."/>
            <person name="Segurens B."/>
            <person name="Strittmatter M."/>
            <person name="Tonon T."/>
            <person name="Tregear J.W."/>
            <person name="Valentin K."/>
            <person name="von Dassow P."/>
            <person name="Yamagishi T."/>
            <person name="Van de Peer Y."/>
            <person name="Wincker P."/>
        </authorList>
    </citation>
    <scope>NUCLEOTIDE SEQUENCE [LARGE SCALE GENOMIC DNA]</scope>
    <source>
        <strain evidence="3">Ec32 / CCAP1310/4</strain>
    </source>
</reference>
<evidence type="ECO:0000313" key="3">
    <source>
        <dbReference type="Proteomes" id="UP000002630"/>
    </source>
</evidence>
<gene>
    <name evidence="2" type="ORF">Esi_0000_0085</name>
</gene>
<evidence type="ECO:0000313" key="2">
    <source>
        <dbReference type="EMBL" id="CBN76490.1"/>
    </source>
</evidence>
<sequence length="314" mass="31171">MMGVPPHMNVGPGSMGGAGGAPREGGGAGGAGGGGGQGSSKRPRVSSASGNGNMPGGSGADGGGSSPAGSAAVGNGNSNGGSGGGGGSSTRGGGGGGGRSGTPSQQMEEAPPMPPALNTGMSQMIVTRPGTGGEGAPRRGLGDRGPSFGFGAMPSFAEAGGPGGGVPGGAAPSAVRLAHERSLPTGVTDPAEVSVYFILAKGYLSHELGMLGFPAYDRSQLLLGFYKEVQSTAGQTQVVFIPAQRIPNLDDRDTAATTEILREEMRKGSQSIISYENCNGSLPKMREDAFMYYWSKSMIIDMESNEAPEQQGSV</sequence>
<feature type="compositionally biased region" description="Gly residues" evidence="1">
    <location>
        <begin position="77"/>
        <end position="100"/>
    </location>
</feature>
<protein>
    <submittedName>
        <fullName evidence="2">Uncharacterized protein</fullName>
    </submittedName>
</protein>
<feature type="region of interest" description="Disordered" evidence="1">
    <location>
        <begin position="1"/>
        <end position="145"/>
    </location>
</feature>
<dbReference type="EMBL" id="FN649726">
    <property type="protein sequence ID" value="CBN76490.1"/>
    <property type="molecule type" value="Genomic_DNA"/>
</dbReference>
<keyword evidence="3" id="KW-1185">Reference proteome</keyword>
<name>D8LAY1_ECTSI</name>
<feature type="compositionally biased region" description="Low complexity" evidence="1">
    <location>
        <begin position="67"/>
        <end position="76"/>
    </location>
</feature>
<dbReference type="EMBL" id="FN647682">
    <property type="protein sequence ID" value="CBN76490.1"/>
    <property type="molecule type" value="Genomic_DNA"/>
</dbReference>
<feature type="compositionally biased region" description="Gly residues" evidence="1">
    <location>
        <begin position="13"/>
        <end position="38"/>
    </location>
</feature>
<dbReference type="AlphaFoldDB" id="D8LAY1"/>